<sequence length="188" mass="21833">MAIFLSEVTKDQICSLIESEDFKAFHASIRREFDIEDIEYDLLHIDRVNAGDGYVGTSINARVIFERWENIKELILVVEGLMQSINSKFSKVPDIYFERVIELSVKFALVHELVHVQQFKNGKLTEEKMEEMKSIPYEEREIEMEANTIAKEVMGRNNEFDKRIIGLLTSNDSIDNDNLHSILELFGK</sequence>
<dbReference type="AlphaFoldDB" id="A0A9X0SM04"/>
<name>A0A9X0SM04_BACCE</name>
<dbReference type="EMBL" id="LOMO01000124">
    <property type="protein sequence ID" value="KXY37014.1"/>
    <property type="molecule type" value="Genomic_DNA"/>
</dbReference>
<evidence type="ECO:0000313" key="2">
    <source>
        <dbReference type="Proteomes" id="UP000075476"/>
    </source>
</evidence>
<comment type="caution">
    <text evidence="1">The sequence shown here is derived from an EMBL/GenBank/DDBJ whole genome shotgun (WGS) entry which is preliminary data.</text>
</comment>
<gene>
    <name evidence="1" type="ORF">AT268_34020</name>
</gene>
<evidence type="ECO:0000313" key="1">
    <source>
        <dbReference type="EMBL" id="KXY37014.1"/>
    </source>
</evidence>
<accession>A0A9X0SM04</accession>
<protein>
    <submittedName>
        <fullName evidence="1">Uncharacterized protein</fullName>
    </submittedName>
</protein>
<dbReference type="Proteomes" id="UP000075476">
    <property type="component" value="Unassembled WGS sequence"/>
</dbReference>
<reference evidence="1 2" key="1">
    <citation type="submission" date="2015-12" db="EMBL/GenBank/DDBJ databases">
        <title>Bacillus cereus Group isolate.</title>
        <authorList>
            <person name="Kovac J."/>
        </authorList>
    </citation>
    <scope>NUCLEOTIDE SEQUENCE [LARGE SCALE GENOMIC DNA]</scope>
    <source>
        <strain evidence="1 2">FSL K6-0073</strain>
    </source>
</reference>
<proteinExistence type="predicted"/>
<dbReference type="RefSeq" id="WP_061663536.1">
    <property type="nucleotide sequence ID" value="NZ_LOMO01000124.1"/>
</dbReference>
<organism evidence="1 2">
    <name type="scientific">Bacillus cereus</name>
    <dbReference type="NCBI Taxonomy" id="1396"/>
    <lineage>
        <taxon>Bacteria</taxon>
        <taxon>Bacillati</taxon>
        <taxon>Bacillota</taxon>
        <taxon>Bacilli</taxon>
        <taxon>Bacillales</taxon>
        <taxon>Bacillaceae</taxon>
        <taxon>Bacillus</taxon>
        <taxon>Bacillus cereus group</taxon>
    </lineage>
</organism>